<evidence type="ECO:0000313" key="3">
    <source>
        <dbReference type="EMBL" id="KAG5966810.1"/>
    </source>
</evidence>
<reference evidence="3 4" key="1">
    <citation type="journal article" date="2020" name="bioRxiv">
        <title>Whole genome comparisons of ergot fungi reveals the divergence and evolution of species within the genus Claviceps are the result of varying mechanisms driving genome evolution and host range expansion.</title>
        <authorList>
            <person name="Wyka S.A."/>
            <person name="Mondo S.J."/>
            <person name="Liu M."/>
            <person name="Dettman J."/>
            <person name="Nalam V."/>
            <person name="Broders K.D."/>
        </authorList>
    </citation>
    <scope>NUCLEOTIDE SEQUENCE [LARGE SCALE GENOMIC DNA]</scope>
    <source>
        <strain evidence="3 4">LM583</strain>
    </source>
</reference>
<feature type="region of interest" description="Disordered" evidence="2">
    <location>
        <begin position="1"/>
        <end position="42"/>
    </location>
</feature>
<feature type="coiled-coil region" evidence="1">
    <location>
        <begin position="44"/>
        <end position="80"/>
    </location>
</feature>
<sequence>MVSATRVSAKATEAPESQGTPEQGVPSQVGDSIPNPPTTSPSILTALQNQLELSQRELRIAEIKNRIRQAEAQRLAFEQSAALPIGPSTDAANTSGQRFSSLVLEISRELASVSAEDVNDIYTGKFEPRNLIRLHPPRHYPFDDDDTSNVFSSPLIYIVSFLNYMYIYRRLFVKEHPDVCLAQNRFLAFITEKAQYYTWETCLQYAMRHHRHVRSGTIHDAAAWLDHPRVQTDWYFSHLHVLPAPSTRKRQRSDTAGTSASDAAVCRKFNSQSGCTWRKCKWTHVCSICGDTGHARPACAQT</sequence>
<name>A0ABQ7PKS6_9HYPO</name>
<comment type="caution">
    <text evidence="3">The sequence shown here is derived from an EMBL/GenBank/DDBJ whole genome shotgun (WGS) entry which is preliminary data.</text>
</comment>
<gene>
    <name evidence="3" type="ORF">E4U57_001816</name>
</gene>
<dbReference type="EMBL" id="SRPR01000017">
    <property type="protein sequence ID" value="KAG5966810.1"/>
    <property type="molecule type" value="Genomic_DNA"/>
</dbReference>
<evidence type="ECO:0008006" key="5">
    <source>
        <dbReference type="Google" id="ProtNLM"/>
    </source>
</evidence>
<evidence type="ECO:0000256" key="1">
    <source>
        <dbReference type="SAM" id="Coils"/>
    </source>
</evidence>
<accession>A0ABQ7PKS6</accession>
<evidence type="ECO:0000313" key="4">
    <source>
        <dbReference type="Proteomes" id="UP000742024"/>
    </source>
</evidence>
<proteinExistence type="predicted"/>
<protein>
    <recommendedName>
        <fullName evidence="5">C3H1-type domain-containing protein</fullName>
    </recommendedName>
</protein>
<keyword evidence="4" id="KW-1185">Reference proteome</keyword>
<keyword evidence="1" id="KW-0175">Coiled coil</keyword>
<evidence type="ECO:0000256" key="2">
    <source>
        <dbReference type="SAM" id="MobiDB-lite"/>
    </source>
</evidence>
<organism evidence="3 4">
    <name type="scientific">Claviceps arundinis</name>
    <dbReference type="NCBI Taxonomy" id="1623583"/>
    <lineage>
        <taxon>Eukaryota</taxon>
        <taxon>Fungi</taxon>
        <taxon>Dikarya</taxon>
        <taxon>Ascomycota</taxon>
        <taxon>Pezizomycotina</taxon>
        <taxon>Sordariomycetes</taxon>
        <taxon>Hypocreomycetidae</taxon>
        <taxon>Hypocreales</taxon>
        <taxon>Clavicipitaceae</taxon>
        <taxon>Claviceps</taxon>
    </lineage>
</organism>
<dbReference type="Proteomes" id="UP000742024">
    <property type="component" value="Unassembled WGS sequence"/>
</dbReference>
<feature type="compositionally biased region" description="Polar residues" evidence="2">
    <location>
        <begin position="15"/>
        <end position="30"/>
    </location>
</feature>